<protein>
    <recommendedName>
        <fullName evidence="5">Rab3 GTPase-activating protein catalytic subunit</fullName>
    </recommendedName>
</protein>
<evidence type="ECO:0000259" key="12">
    <source>
        <dbReference type="Pfam" id="PF19533"/>
    </source>
</evidence>
<evidence type="ECO:0000256" key="3">
    <source>
        <dbReference type="ARBA" id="ARBA00004496"/>
    </source>
</evidence>
<dbReference type="CTD" id="22930"/>
<keyword evidence="6" id="KW-0343">GTPase activation</keyword>
<dbReference type="PANTHER" id="PTHR21422:SF9">
    <property type="entry name" value="RAB3 GTPASE-ACTIVATING PROTEIN CATALYTIC SUBUNIT"/>
    <property type="match status" value="1"/>
</dbReference>
<dbReference type="PANTHER" id="PTHR21422">
    <property type="entry name" value="RAB3 GTPASE-ACTIVATING PROTEIN CATALYTIC SUBUNIT"/>
    <property type="match status" value="1"/>
</dbReference>
<dbReference type="GeneID" id="106672569"/>
<evidence type="ECO:0000256" key="8">
    <source>
        <dbReference type="ARBA" id="ARBA00022824"/>
    </source>
</evidence>
<dbReference type="InterPro" id="IPR045698">
    <property type="entry name" value="Rab3GAP1_C"/>
</dbReference>
<sequence>MEDNSEDVSDDRSRRLSEDIEYLHHVDFTTASEWEVFIARLEEVILNWNLPNRKVHHVKTKVKPVWLSNTENISFADVNFTVTHHFVKETENEQAAQGEKKSQLPQALEEIMSSELDFLPVETVFQNGVEDTKPHILARWYGLRDFVVITPIKNELLQESKIKLLLSSVCIALSNKLCEVPIFVRALHFWQHFYLGICEGKGIRGEFEMVHLERIPLQCRYLTGLLGIFKSKIGGTFLGEPVNVAARFSFVLNDWSIFEWTAKSPDLEINNGDLPEALLDVPFGSLCEPLTSMTLHTCWPEILESVVVDSEAYSDFDPMEAPIWALSIVKTENPACLLTDYVSEFVLHSTSTSTTEELVGSEIGLRDSGDMLQPLSVLTESKIPSLSNMLTQYASRKVSISSEGPISMKFLLPIIYYLFPDAENNPKHPYTSEGDINKGNSQMKTCAVDSLVWRLAVVLAHALSSLGGLKATVYLWHEFYQELRYRWNTSNLIPGVAPGFPDPKTCLLHQKLQMINCCIERRIKRHEELLRRSKESDESEDEFFDCDESDQESETKGGGDPGAKGDSTSRRSSKSVDAPSGRLAQHETLKLLKTGQPLYIPITQGATPKTEDQSEEDAKVLIQLGTDAEGSQLRAKLMSASLLSDMESFKAANPGAVFEDFIRWCSPRDWIEEDADDEFGQKKGQLSARMKLPGNTWLEVWASARGIPANRQKRLFDETTEGEKALHLIESCDPGDAISMLLPALAHAAIKKISEESAAIPLPTLQTAVLHVTKKLEVITRQAPQDTKRYQELTWEIGQIETLISQVHSLEHKVCCEGVDPSIAWSLVSEPEVTLPGGPAALTATRIKLLFSHALKNNEVPSESGDAKRNPEKENIHQGILKEANEKEFILRTLTPRPTKQSKLCPQRLFAKITKSDITMASLFSQDTTFF</sequence>
<keyword evidence="9" id="KW-0333">Golgi apparatus</keyword>
<evidence type="ECO:0000256" key="6">
    <source>
        <dbReference type="ARBA" id="ARBA00022468"/>
    </source>
</evidence>
<comment type="subcellular location">
    <subcellularLocation>
        <location evidence="3">Cytoplasm</location>
    </subcellularLocation>
    <subcellularLocation>
        <location evidence="2">Endoplasmic reticulum</location>
    </subcellularLocation>
    <subcellularLocation>
        <location evidence="1">Golgi apparatus</location>
        <location evidence="1">cis-Golgi network</location>
    </subcellularLocation>
</comment>
<dbReference type="GO" id="GO:0005096">
    <property type="term" value="F:GTPase activator activity"/>
    <property type="evidence" value="ECO:0007669"/>
    <property type="project" value="UniProtKB-KW"/>
</dbReference>
<dbReference type="GO" id="GO:0005794">
    <property type="term" value="C:Golgi apparatus"/>
    <property type="evidence" value="ECO:0007669"/>
    <property type="project" value="UniProtKB-SubCell"/>
</dbReference>
<dbReference type="Proteomes" id="UP000494040">
    <property type="component" value="Unassembled WGS sequence"/>
</dbReference>
<evidence type="ECO:0000313" key="13">
    <source>
        <dbReference type="EnsemblMetazoa" id="XP_014259581.1"/>
    </source>
</evidence>
<feature type="domain" description="Rab3GAP catalytic subunit C-terminal" evidence="12">
    <location>
        <begin position="741"/>
        <end position="931"/>
    </location>
</feature>
<dbReference type="RefSeq" id="XP_014259581.1">
    <property type="nucleotide sequence ID" value="XM_014404095.2"/>
</dbReference>
<dbReference type="InterPro" id="IPR045700">
    <property type="entry name" value="Rab3GAP1"/>
</dbReference>
<evidence type="ECO:0000256" key="1">
    <source>
        <dbReference type="ARBA" id="ARBA00004222"/>
    </source>
</evidence>
<dbReference type="InterPro" id="IPR026147">
    <property type="entry name" value="Rab3GAP1_conserved"/>
</dbReference>
<keyword evidence="8" id="KW-0256">Endoplasmic reticulum</keyword>
<keyword evidence="14" id="KW-1185">Reference proteome</keyword>
<dbReference type="Pfam" id="PF19533">
    <property type="entry name" value="Rab3-GAP_cat_C"/>
    <property type="match status" value="1"/>
</dbReference>
<reference evidence="13" key="1">
    <citation type="submission" date="2022-01" db="UniProtKB">
        <authorList>
            <consortium name="EnsemblMetazoa"/>
        </authorList>
    </citation>
    <scope>IDENTIFICATION</scope>
</reference>
<feature type="region of interest" description="Disordered" evidence="10">
    <location>
        <begin position="531"/>
        <end position="585"/>
    </location>
</feature>
<evidence type="ECO:0000259" key="11">
    <source>
        <dbReference type="Pfam" id="PF13890"/>
    </source>
</evidence>
<proteinExistence type="inferred from homology"/>
<name>A0A8I6S5Y4_CIMLE</name>
<organism evidence="13 14">
    <name type="scientific">Cimex lectularius</name>
    <name type="common">Bed bug</name>
    <name type="synonym">Acanthia lectularia</name>
    <dbReference type="NCBI Taxonomy" id="79782"/>
    <lineage>
        <taxon>Eukaryota</taxon>
        <taxon>Metazoa</taxon>
        <taxon>Ecdysozoa</taxon>
        <taxon>Arthropoda</taxon>
        <taxon>Hexapoda</taxon>
        <taxon>Insecta</taxon>
        <taxon>Pterygota</taxon>
        <taxon>Neoptera</taxon>
        <taxon>Paraneoptera</taxon>
        <taxon>Hemiptera</taxon>
        <taxon>Heteroptera</taxon>
        <taxon>Panheteroptera</taxon>
        <taxon>Cimicomorpha</taxon>
        <taxon>Cimicidae</taxon>
        <taxon>Cimex</taxon>
    </lineage>
</organism>
<feature type="domain" description="Rab3GAP catalytic subunit conserved" evidence="11">
    <location>
        <begin position="578"/>
        <end position="730"/>
    </location>
</feature>
<dbReference type="KEGG" id="clec:106672569"/>
<keyword evidence="7" id="KW-0963">Cytoplasm</keyword>
<evidence type="ECO:0000313" key="14">
    <source>
        <dbReference type="Proteomes" id="UP000494040"/>
    </source>
</evidence>
<evidence type="ECO:0000256" key="9">
    <source>
        <dbReference type="ARBA" id="ARBA00023034"/>
    </source>
</evidence>
<evidence type="ECO:0000256" key="7">
    <source>
        <dbReference type="ARBA" id="ARBA00022490"/>
    </source>
</evidence>
<feature type="compositionally biased region" description="Acidic residues" evidence="10">
    <location>
        <begin position="537"/>
        <end position="552"/>
    </location>
</feature>
<evidence type="ECO:0000256" key="2">
    <source>
        <dbReference type="ARBA" id="ARBA00004240"/>
    </source>
</evidence>
<dbReference type="GO" id="GO:0005783">
    <property type="term" value="C:endoplasmic reticulum"/>
    <property type="evidence" value="ECO:0007669"/>
    <property type="project" value="UniProtKB-SubCell"/>
</dbReference>
<dbReference type="OMA" id="KYAKHRR"/>
<evidence type="ECO:0000256" key="10">
    <source>
        <dbReference type="SAM" id="MobiDB-lite"/>
    </source>
</evidence>
<dbReference type="OrthoDB" id="17346at2759"/>
<evidence type="ECO:0000256" key="5">
    <source>
        <dbReference type="ARBA" id="ARBA00015817"/>
    </source>
</evidence>
<dbReference type="Pfam" id="PF13890">
    <property type="entry name" value="Rab3-GTPase_cat"/>
    <property type="match status" value="1"/>
</dbReference>
<evidence type="ECO:0000256" key="4">
    <source>
        <dbReference type="ARBA" id="ARBA00008856"/>
    </source>
</evidence>
<accession>A0A8I6S5Y4</accession>
<dbReference type="AlphaFoldDB" id="A0A8I6S5Y4"/>
<comment type="similarity">
    <text evidence="4">Belongs to the Rab3-GAP catalytic subunit family.</text>
</comment>
<dbReference type="EnsemblMetazoa" id="XM_014404095.2">
    <property type="protein sequence ID" value="XP_014259581.1"/>
    <property type="gene ID" value="LOC106672569"/>
</dbReference>